<accession>A0A1L2C8Z6</accession>
<protein>
    <recommendedName>
        <fullName evidence="1">Amino acid:DNA transferase domain-containing protein</fullName>
    </recommendedName>
</protein>
<dbReference type="InterPro" id="IPR040741">
    <property type="entry name" value="ADDT"/>
</dbReference>
<evidence type="ECO:0000259" key="1">
    <source>
        <dbReference type="Pfam" id="PF18724"/>
    </source>
</evidence>
<dbReference type="Pfam" id="PF18724">
    <property type="entry name" value="ADDT"/>
    <property type="match status" value="1"/>
</dbReference>
<feature type="domain" description="Amino acid:DNA transferase" evidence="1">
    <location>
        <begin position="25"/>
        <end position="248"/>
    </location>
</feature>
<name>A0A1L2C8Z6_9CAUD</name>
<sequence>MSRNYEKLSIEEFGSHLLGTNDLDPIYVALRKMQLPEAQLNRWLLAYWCLYNGGEASYLSEFEGREFFEMLNHAAENVREAPIGGRWPRGAERRHWRGAQATSSVEYLINRYDERPEDMATYCAGGLGGETTFAEVTKRVQEHRLFGPWIGFKVADMVDRVMGKPVSFDNAAVFMFKDPFKSALMQYDMNPNIPMHSVSPTDNEKVMHVAAHLIEHFKGFQAPPLGDRPVNIQEVETILCKWKSHQNGHYPLFKDIVEIREGAEPWAKVSKTAEAFLEAMPGVKQ</sequence>
<proteinExistence type="predicted"/>
<dbReference type="EMBL" id="KU356689">
    <property type="protein sequence ID" value="AMD43379.1"/>
    <property type="molecule type" value="Genomic_DNA"/>
</dbReference>
<evidence type="ECO:0000313" key="2">
    <source>
        <dbReference type="EMBL" id="AMD43379.1"/>
    </source>
</evidence>
<organism evidence="2 3">
    <name type="scientific">Pseudomonas phage ZC01</name>
    <dbReference type="NCBI Taxonomy" id="1622114"/>
    <lineage>
        <taxon>Viruses</taxon>
        <taxon>Duplodnaviria</taxon>
        <taxon>Heunggongvirae</taxon>
        <taxon>Uroviricota</taxon>
        <taxon>Caudoviricetes</taxon>
        <taxon>Mesyanzhinovviridae</taxon>
        <taxon>Bradleyvirinae</taxon>
        <taxon>Abidjanvirus</taxon>
        <taxon>Abidjanvirus ZC01</taxon>
    </lineage>
</organism>
<reference evidence="2 3" key="1">
    <citation type="journal article" date="2017" name="BMC Genomics">
        <title>Three novel Pseudomonas phages isolated from composting provide insights into the evolution and diversity of tailed phages.</title>
        <authorList>
            <person name="Amgarten D."/>
            <person name="Martins L.F."/>
            <person name="Lombardi K.C."/>
            <person name="Antunes L.P."/>
            <person name="de Souza A.P.S."/>
            <person name="Nicastro G.G."/>
            <person name="Kitajima E.W."/>
            <person name="Quaggio R.B."/>
            <person name="Upton C."/>
            <person name="Setubal J.C."/>
            <person name="da Silva A.M."/>
        </authorList>
    </citation>
    <scope>NUCLEOTIDE SEQUENCE [LARGE SCALE GENOMIC DNA]</scope>
</reference>
<gene>
    <name evidence="2" type="ORF">ZC01_009</name>
</gene>
<dbReference type="Proteomes" id="UP000223599">
    <property type="component" value="Segment"/>
</dbReference>
<keyword evidence="3" id="KW-1185">Reference proteome</keyword>
<evidence type="ECO:0000313" key="3">
    <source>
        <dbReference type="Proteomes" id="UP000223599"/>
    </source>
</evidence>